<name>A0A816N9L0_BRANA</name>
<feature type="compositionally biased region" description="Basic residues" evidence="1">
    <location>
        <begin position="14"/>
        <end position="28"/>
    </location>
</feature>
<evidence type="ECO:0000313" key="2">
    <source>
        <dbReference type="EMBL" id="CAF2028760.1"/>
    </source>
</evidence>
<feature type="compositionally biased region" description="Polar residues" evidence="1">
    <location>
        <begin position="1"/>
        <end position="12"/>
    </location>
</feature>
<dbReference type="Proteomes" id="UP001295469">
    <property type="component" value="Chromosome C07"/>
</dbReference>
<organism evidence="2">
    <name type="scientific">Brassica napus</name>
    <name type="common">Rape</name>
    <dbReference type="NCBI Taxonomy" id="3708"/>
    <lineage>
        <taxon>Eukaryota</taxon>
        <taxon>Viridiplantae</taxon>
        <taxon>Streptophyta</taxon>
        <taxon>Embryophyta</taxon>
        <taxon>Tracheophyta</taxon>
        <taxon>Spermatophyta</taxon>
        <taxon>Magnoliopsida</taxon>
        <taxon>eudicotyledons</taxon>
        <taxon>Gunneridae</taxon>
        <taxon>Pentapetalae</taxon>
        <taxon>rosids</taxon>
        <taxon>malvids</taxon>
        <taxon>Brassicales</taxon>
        <taxon>Brassicaceae</taxon>
        <taxon>Brassiceae</taxon>
        <taxon>Brassica</taxon>
    </lineage>
</organism>
<reference evidence="2" key="1">
    <citation type="submission" date="2021-01" db="EMBL/GenBank/DDBJ databases">
        <authorList>
            <consortium name="Genoscope - CEA"/>
            <person name="William W."/>
        </authorList>
    </citation>
    <scope>NUCLEOTIDE SEQUENCE</scope>
</reference>
<dbReference type="EMBL" id="HG994371">
    <property type="protein sequence ID" value="CAF2028760.1"/>
    <property type="molecule type" value="Genomic_DNA"/>
</dbReference>
<accession>A0A816N9L0</accession>
<dbReference type="AlphaFoldDB" id="A0A816N9L0"/>
<sequence length="73" mass="8364">MPTIRTITTLQRQGHLRRRSNRLAHRKQSPVQSASPSTTSGDENVTMYNTLVFSVRSPYIVEKKSNENDLILH</sequence>
<gene>
    <name evidence="2" type="ORF">DARMORV10_C07P55400.1</name>
</gene>
<protein>
    <submittedName>
        <fullName evidence="2">(rape) hypothetical protein</fullName>
    </submittedName>
</protein>
<feature type="region of interest" description="Disordered" evidence="1">
    <location>
        <begin position="1"/>
        <end position="44"/>
    </location>
</feature>
<proteinExistence type="predicted"/>
<evidence type="ECO:0000256" key="1">
    <source>
        <dbReference type="SAM" id="MobiDB-lite"/>
    </source>
</evidence>
<feature type="compositionally biased region" description="Polar residues" evidence="1">
    <location>
        <begin position="29"/>
        <end position="44"/>
    </location>
</feature>